<dbReference type="SMART" id="SM00448">
    <property type="entry name" value="REC"/>
    <property type="match status" value="1"/>
</dbReference>
<evidence type="ECO:0000313" key="14">
    <source>
        <dbReference type="Proteomes" id="UP000036166"/>
    </source>
</evidence>
<evidence type="ECO:0000256" key="9">
    <source>
        <dbReference type="SAM" id="SignalP"/>
    </source>
</evidence>
<keyword evidence="5" id="KW-0238">DNA-binding</keyword>
<dbReference type="Pfam" id="PF00512">
    <property type="entry name" value="HisKA"/>
    <property type="match status" value="1"/>
</dbReference>
<keyword evidence="3 7" id="KW-0597">Phosphoprotein</keyword>
<dbReference type="PROSITE" id="PS01124">
    <property type="entry name" value="HTH_ARAC_FAMILY_2"/>
    <property type="match status" value="1"/>
</dbReference>
<dbReference type="PANTHER" id="PTHR43547">
    <property type="entry name" value="TWO-COMPONENT HISTIDINE KINASE"/>
    <property type="match status" value="1"/>
</dbReference>
<dbReference type="PRINTS" id="PR00344">
    <property type="entry name" value="BCTRLSENSOR"/>
</dbReference>
<evidence type="ECO:0000256" key="8">
    <source>
        <dbReference type="SAM" id="Phobius"/>
    </source>
</evidence>
<evidence type="ECO:0000256" key="6">
    <source>
        <dbReference type="ARBA" id="ARBA00023163"/>
    </source>
</evidence>
<feature type="transmembrane region" description="Helical" evidence="8">
    <location>
        <begin position="760"/>
        <end position="781"/>
    </location>
</feature>
<evidence type="ECO:0000256" key="1">
    <source>
        <dbReference type="ARBA" id="ARBA00000085"/>
    </source>
</evidence>
<dbReference type="GO" id="GO:0000155">
    <property type="term" value="F:phosphorelay sensor kinase activity"/>
    <property type="evidence" value="ECO:0007669"/>
    <property type="project" value="InterPro"/>
</dbReference>
<comment type="caution">
    <text evidence="13">The sequence shown here is derived from an EMBL/GenBank/DDBJ whole genome shotgun (WGS) entry which is preliminary data.</text>
</comment>
<evidence type="ECO:0000256" key="5">
    <source>
        <dbReference type="ARBA" id="ARBA00023125"/>
    </source>
</evidence>
<dbReference type="SUPFAM" id="SSF46689">
    <property type="entry name" value="Homeodomain-like"/>
    <property type="match status" value="1"/>
</dbReference>
<feature type="domain" description="HTH araC/xylS-type" evidence="10">
    <location>
        <begin position="1206"/>
        <end position="1305"/>
    </location>
</feature>
<evidence type="ECO:0000256" key="2">
    <source>
        <dbReference type="ARBA" id="ARBA00012438"/>
    </source>
</evidence>
<evidence type="ECO:0000259" key="10">
    <source>
        <dbReference type="PROSITE" id="PS01124"/>
    </source>
</evidence>
<keyword evidence="8" id="KW-0812">Transmembrane</keyword>
<reference evidence="13 14" key="1">
    <citation type="submission" date="2015-06" db="EMBL/GenBank/DDBJ databases">
        <title>Draft Genome Sequence of Parabacteroides goldsteinii with Putative Novel Metallo-Beta-Lactamases Isolated from a Blood Culture from a Human Patient.</title>
        <authorList>
            <person name="Krogh T.J."/>
            <person name="Agergaard C.N."/>
            <person name="Moller-Jensen J."/>
            <person name="Justesen U.S."/>
        </authorList>
    </citation>
    <scope>NUCLEOTIDE SEQUENCE [LARGE SCALE GENOMIC DNA]</scope>
    <source>
        <strain evidence="13 14">910340</strain>
    </source>
</reference>
<keyword evidence="8" id="KW-1133">Transmembrane helix</keyword>
<gene>
    <name evidence="13" type="ORF">ACM15_19710</name>
</gene>
<dbReference type="EMBL" id="LFJV01000076">
    <property type="protein sequence ID" value="KMM32007.1"/>
    <property type="molecule type" value="Genomic_DNA"/>
</dbReference>
<keyword evidence="8" id="KW-0472">Membrane</keyword>
<feature type="chain" id="PRO_5005270880" description="histidine kinase" evidence="9">
    <location>
        <begin position="24"/>
        <end position="1308"/>
    </location>
</feature>
<protein>
    <recommendedName>
        <fullName evidence="2">histidine kinase</fullName>
        <ecNumber evidence="2">2.7.13.3</ecNumber>
    </recommendedName>
</protein>
<dbReference type="InterPro" id="IPR018060">
    <property type="entry name" value="HTH_AraC"/>
</dbReference>
<dbReference type="SMART" id="SM00387">
    <property type="entry name" value="HATPase_c"/>
    <property type="match status" value="1"/>
</dbReference>
<feature type="domain" description="Histidine kinase" evidence="11">
    <location>
        <begin position="809"/>
        <end position="1023"/>
    </location>
</feature>
<feature type="signal peptide" evidence="9">
    <location>
        <begin position="1"/>
        <end position="23"/>
    </location>
</feature>
<dbReference type="SUPFAM" id="SSF47384">
    <property type="entry name" value="Homodimeric domain of signal transducing histidine kinase"/>
    <property type="match status" value="1"/>
</dbReference>
<dbReference type="FunFam" id="2.130.10.10:FF:000891">
    <property type="entry name" value="Two-component system sensor histidine kinase/response regulator, hybrid (One-component system)"/>
    <property type="match status" value="1"/>
</dbReference>
<dbReference type="InterPro" id="IPR015943">
    <property type="entry name" value="WD40/YVTN_repeat-like_dom_sf"/>
</dbReference>
<dbReference type="SMART" id="SM00342">
    <property type="entry name" value="HTH_ARAC"/>
    <property type="match status" value="1"/>
</dbReference>
<accession>A0A0J6FBD7</accession>
<dbReference type="PANTHER" id="PTHR43547:SF2">
    <property type="entry name" value="HYBRID SIGNAL TRANSDUCTION HISTIDINE KINASE C"/>
    <property type="match status" value="1"/>
</dbReference>
<dbReference type="InterPro" id="IPR018062">
    <property type="entry name" value="HTH_AraC-typ_CS"/>
</dbReference>
<dbReference type="Gene3D" id="3.30.565.10">
    <property type="entry name" value="Histidine kinase-like ATPase, C-terminal domain"/>
    <property type="match status" value="1"/>
</dbReference>
<dbReference type="CDD" id="cd00075">
    <property type="entry name" value="HATPase"/>
    <property type="match status" value="1"/>
</dbReference>
<dbReference type="InterPro" id="IPR001789">
    <property type="entry name" value="Sig_transdc_resp-reg_receiver"/>
</dbReference>
<dbReference type="PATRIC" id="fig|328812.4.peg.5094"/>
<keyword evidence="6" id="KW-0804">Transcription</keyword>
<dbReference type="Gene3D" id="1.10.10.60">
    <property type="entry name" value="Homeodomain-like"/>
    <property type="match status" value="1"/>
</dbReference>
<dbReference type="GO" id="GO:0003700">
    <property type="term" value="F:DNA-binding transcription factor activity"/>
    <property type="evidence" value="ECO:0007669"/>
    <property type="project" value="InterPro"/>
</dbReference>
<dbReference type="Gene3D" id="2.60.40.10">
    <property type="entry name" value="Immunoglobulins"/>
    <property type="match status" value="1"/>
</dbReference>
<dbReference type="CDD" id="cd17574">
    <property type="entry name" value="REC_OmpR"/>
    <property type="match status" value="1"/>
</dbReference>
<dbReference type="InterPro" id="IPR011123">
    <property type="entry name" value="Y_Y_Y"/>
</dbReference>
<dbReference type="Proteomes" id="UP000036166">
    <property type="component" value="Unassembled WGS sequence"/>
</dbReference>
<dbReference type="SMART" id="SM00388">
    <property type="entry name" value="HisKA"/>
    <property type="match status" value="1"/>
</dbReference>
<dbReference type="InterPro" id="IPR004358">
    <property type="entry name" value="Sig_transdc_His_kin-like_C"/>
</dbReference>
<proteinExistence type="predicted"/>
<evidence type="ECO:0000256" key="3">
    <source>
        <dbReference type="ARBA" id="ARBA00022553"/>
    </source>
</evidence>
<dbReference type="Gene3D" id="3.40.50.2300">
    <property type="match status" value="1"/>
</dbReference>
<dbReference type="Pfam" id="PF00072">
    <property type="entry name" value="Response_reg"/>
    <property type="match status" value="1"/>
</dbReference>
<dbReference type="SUPFAM" id="SSF63829">
    <property type="entry name" value="Calcium-dependent phosphotriesterase"/>
    <property type="match status" value="1"/>
</dbReference>
<feature type="modified residue" description="4-aspartylphosphate" evidence="7">
    <location>
        <position position="1106"/>
    </location>
</feature>
<keyword evidence="9" id="KW-0732">Signal</keyword>
<dbReference type="PROSITE" id="PS50109">
    <property type="entry name" value="HIS_KIN"/>
    <property type="match status" value="1"/>
</dbReference>
<keyword evidence="4" id="KW-0805">Transcription regulation</keyword>
<dbReference type="InterPro" id="IPR003661">
    <property type="entry name" value="HisK_dim/P_dom"/>
</dbReference>
<evidence type="ECO:0000259" key="11">
    <source>
        <dbReference type="PROSITE" id="PS50109"/>
    </source>
</evidence>
<dbReference type="InterPro" id="IPR009057">
    <property type="entry name" value="Homeodomain-like_sf"/>
</dbReference>
<dbReference type="CDD" id="cd00082">
    <property type="entry name" value="HisKA"/>
    <property type="match status" value="1"/>
</dbReference>
<dbReference type="InterPro" id="IPR005467">
    <property type="entry name" value="His_kinase_dom"/>
</dbReference>
<feature type="domain" description="Response regulatory" evidence="12">
    <location>
        <begin position="1057"/>
        <end position="1173"/>
    </location>
</feature>
<dbReference type="InterPro" id="IPR011006">
    <property type="entry name" value="CheY-like_superfamily"/>
</dbReference>
<dbReference type="SUPFAM" id="SSF55874">
    <property type="entry name" value="ATPase domain of HSP90 chaperone/DNA topoisomerase II/histidine kinase"/>
    <property type="match status" value="1"/>
</dbReference>
<dbReference type="PROSITE" id="PS00041">
    <property type="entry name" value="HTH_ARAC_FAMILY_1"/>
    <property type="match status" value="1"/>
</dbReference>
<dbReference type="InterPro" id="IPR011110">
    <property type="entry name" value="Reg_prop"/>
</dbReference>
<dbReference type="Pfam" id="PF07494">
    <property type="entry name" value="Reg_prop"/>
    <property type="match status" value="2"/>
</dbReference>
<dbReference type="InterPro" id="IPR036890">
    <property type="entry name" value="HATPase_C_sf"/>
</dbReference>
<evidence type="ECO:0000256" key="7">
    <source>
        <dbReference type="PROSITE-ProRule" id="PRU00169"/>
    </source>
</evidence>
<dbReference type="PROSITE" id="PS50110">
    <property type="entry name" value="RESPONSE_REGULATORY"/>
    <property type="match status" value="1"/>
</dbReference>
<dbReference type="InterPro" id="IPR013783">
    <property type="entry name" value="Ig-like_fold"/>
</dbReference>
<evidence type="ECO:0000256" key="4">
    <source>
        <dbReference type="ARBA" id="ARBA00023015"/>
    </source>
</evidence>
<name>A0A0J6FBD7_9BACT</name>
<dbReference type="GO" id="GO:0043565">
    <property type="term" value="F:sequence-specific DNA binding"/>
    <property type="evidence" value="ECO:0007669"/>
    <property type="project" value="InterPro"/>
</dbReference>
<dbReference type="Gene3D" id="1.10.287.130">
    <property type="match status" value="1"/>
</dbReference>
<evidence type="ECO:0000259" key="12">
    <source>
        <dbReference type="PROSITE" id="PS50110"/>
    </source>
</evidence>
<dbReference type="Pfam" id="PF02518">
    <property type="entry name" value="HATPase_c"/>
    <property type="match status" value="1"/>
</dbReference>
<dbReference type="Gene3D" id="2.130.10.10">
    <property type="entry name" value="YVTN repeat-like/Quinoprotein amine dehydrogenase"/>
    <property type="match status" value="2"/>
</dbReference>
<organism evidence="13 14">
    <name type="scientific">Parabacteroides goldsteinii</name>
    <dbReference type="NCBI Taxonomy" id="328812"/>
    <lineage>
        <taxon>Bacteria</taxon>
        <taxon>Pseudomonadati</taxon>
        <taxon>Bacteroidota</taxon>
        <taxon>Bacteroidia</taxon>
        <taxon>Bacteroidales</taxon>
        <taxon>Tannerellaceae</taxon>
        <taxon>Parabacteroides</taxon>
    </lineage>
</organism>
<dbReference type="Pfam" id="PF07495">
    <property type="entry name" value="Y_Y_Y"/>
    <property type="match status" value="1"/>
</dbReference>
<dbReference type="SUPFAM" id="SSF50998">
    <property type="entry name" value="Quinoprotein alcohol dehydrogenase-like"/>
    <property type="match status" value="1"/>
</dbReference>
<dbReference type="InterPro" id="IPR003594">
    <property type="entry name" value="HATPase_dom"/>
</dbReference>
<dbReference type="SUPFAM" id="SSF52172">
    <property type="entry name" value="CheY-like"/>
    <property type="match status" value="1"/>
</dbReference>
<sequence length="1308" mass="148647">MLTIIKYILCMFFIFCCLLTANAAPEYYFKQISLKDGLSEATVKCALTDHKGVIWIGTRFGLNSFDRERVVNYYYDKRDTYSIPDNDICFLAEDSLLNLWVATVQGLALYNREKDCFMPVSFEGHPLNVRTYVFVDDGLLFFGQGKFFKYSYVSKQIVALPVHLGENVCPVFDKACFYNVAEGLVLLSSSWNGLWEYNIRTGCLQRSSFIKNSQIAALFVDSSGYLWLSPYGKGVFGYDYNKKLVCHLEAPGKLSNGTVLDIMERDGKLWLATDGGGINVYDKISGSVTVIDYIPGKPFSLPVSSFYCLYNDSDNNIWAGSIRGGLIGMKEVFIRTYQDAILNSGFGLSNKTVLSMYEDENSMIWLGTDGGGMNHLNPQTEQFRHFPSTYPSKIVSIISYDDTKLLYSCFGKGLYLFDKRAGTTQECRIMDECCQNRLFKTGNSVHLFRLDDSRFYLLADSVYLYDQSVNKLVTIQNQDTGQTVSSLTLIAKDKNVSYLCGGNALFELNHISQTMRSIYSSTDSIGTIVATCKDDNGIFWIGTTVGLFRYDPVDSTMISIENNRFRGITSLGFDCTGHLWIGTHNGLYSYIPDKRKIIMFGESDGAYTNEYISKSPLITHNGDIYMAGVTGVVRIGKDAPFSENTDPVITLLDVALNGASVNTESDRNENSISVPWNYTSLRARVIVRENDLMRKKLLRYYIKGTQEEIVETSNNMIAFHALSTGNYEIWVSCYKKNGDWSVPVKLLSIEVTPPWWKSDGFIGICVLFIVIGISFAFWIVIKRQKMKMIWEMKEHEQRTYEDKIRFLINLNHELRTPLTLVYSPLKRLLNSGEVDNTNHYRLLTNILKHIRRVNDIINMVLDVRKMETGEETLHIGTYNLNEWIRQVSEAFRGELEYKKISLVYCLDSSVGDVPFDAAKCEIILSNLIMNALKFSDESTTVTISSCLEQGYARVLVSDEGIGLANVDMTRLFDRFYQGEHGRKGSGIGLSYSRMLVEMHGGRIGVMNNVGKGATFYYELPLNNTTVLIAAKSYLNELLVSPEMKMDTTTDFVVRRYSVLIVEDEPELRDYLKSSLKEYFKQVYVEGDGVDAFNMAVQYQPDIVVSDVMMPRMDGFEFCRKLKGDLEISHIPIILLTARVDQDSAVQGYKEGADFYIPKPFDLEFLLTIARNLLKNREAVKQRYKNSNSVVSPKEDTISNADEVFMRKLNELISDQLENPDLDVNYVATQMAMSRASLYNKLKVLTDVSIGDYINKFRMVRVMELLADKDLSILEVSERAGFTNQRYFSTVFKQVYGTTPSKYRQEHFS</sequence>
<comment type="catalytic activity">
    <reaction evidence="1">
        <text>ATP + protein L-histidine = ADP + protein N-phospho-L-histidine.</text>
        <dbReference type="EC" id="2.7.13.3"/>
    </reaction>
</comment>
<dbReference type="InterPro" id="IPR011047">
    <property type="entry name" value="Quinoprotein_ADH-like_sf"/>
</dbReference>
<dbReference type="Pfam" id="PF12833">
    <property type="entry name" value="HTH_18"/>
    <property type="match status" value="1"/>
</dbReference>
<dbReference type="InterPro" id="IPR036097">
    <property type="entry name" value="HisK_dim/P_sf"/>
</dbReference>
<evidence type="ECO:0000313" key="13">
    <source>
        <dbReference type="EMBL" id="KMM32007.1"/>
    </source>
</evidence>
<dbReference type="EC" id="2.7.13.3" evidence="2"/>